<keyword evidence="3" id="KW-1185">Reference proteome</keyword>
<proteinExistence type="predicted"/>
<feature type="compositionally biased region" description="Basic and acidic residues" evidence="1">
    <location>
        <begin position="53"/>
        <end position="66"/>
    </location>
</feature>
<dbReference type="AlphaFoldDB" id="B0D2I0"/>
<accession>B0D2I0</accession>
<evidence type="ECO:0000313" key="2">
    <source>
        <dbReference type="EMBL" id="EDR10753.1"/>
    </source>
</evidence>
<dbReference type="EMBL" id="DS547096">
    <property type="protein sequence ID" value="EDR10753.1"/>
    <property type="molecule type" value="Genomic_DNA"/>
</dbReference>
<gene>
    <name evidence="2" type="ORF">LACBIDRAFT_315485</name>
</gene>
<protein>
    <submittedName>
        <fullName evidence="2">Predicted protein</fullName>
    </submittedName>
</protein>
<dbReference type="KEGG" id="lbc:LACBIDRAFT_315485"/>
<name>B0D2I0_LACBS</name>
<dbReference type="Proteomes" id="UP000001194">
    <property type="component" value="Unassembled WGS sequence"/>
</dbReference>
<feature type="region of interest" description="Disordered" evidence="1">
    <location>
        <begin position="30"/>
        <end position="66"/>
    </location>
</feature>
<reference evidence="2 3" key="1">
    <citation type="journal article" date="2008" name="Nature">
        <title>The genome of Laccaria bicolor provides insights into mycorrhizal symbiosis.</title>
        <authorList>
            <person name="Martin F."/>
            <person name="Aerts A."/>
            <person name="Ahren D."/>
            <person name="Brun A."/>
            <person name="Danchin E.G.J."/>
            <person name="Duchaussoy F."/>
            <person name="Gibon J."/>
            <person name="Kohler A."/>
            <person name="Lindquist E."/>
            <person name="Pereda V."/>
            <person name="Salamov A."/>
            <person name="Shapiro H.J."/>
            <person name="Wuyts J."/>
            <person name="Blaudez D."/>
            <person name="Buee M."/>
            <person name="Brokstein P."/>
            <person name="Canbaeck B."/>
            <person name="Cohen D."/>
            <person name="Courty P.E."/>
            <person name="Coutinho P.M."/>
            <person name="Delaruelle C."/>
            <person name="Detter J.C."/>
            <person name="Deveau A."/>
            <person name="DiFazio S."/>
            <person name="Duplessis S."/>
            <person name="Fraissinet-Tachet L."/>
            <person name="Lucic E."/>
            <person name="Frey-Klett P."/>
            <person name="Fourrey C."/>
            <person name="Feussner I."/>
            <person name="Gay G."/>
            <person name="Grimwood J."/>
            <person name="Hoegger P.J."/>
            <person name="Jain P."/>
            <person name="Kilaru S."/>
            <person name="Labbe J."/>
            <person name="Lin Y.C."/>
            <person name="Legue V."/>
            <person name="Le Tacon F."/>
            <person name="Marmeisse R."/>
            <person name="Melayah D."/>
            <person name="Montanini B."/>
            <person name="Muratet M."/>
            <person name="Nehls U."/>
            <person name="Niculita-Hirzel H."/>
            <person name="Oudot-Le Secq M.P."/>
            <person name="Peter M."/>
            <person name="Quesneville H."/>
            <person name="Rajashekar B."/>
            <person name="Reich M."/>
            <person name="Rouhier N."/>
            <person name="Schmutz J."/>
            <person name="Yin T."/>
            <person name="Chalot M."/>
            <person name="Henrissat B."/>
            <person name="Kuees U."/>
            <person name="Lucas S."/>
            <person name="Van de Peer Y."/>
            <person name="Podila G.K."/>
            <person name="Polle A."/>
            <person name="Pukkila P.J."/>
            <person name="Richardson P.M."/>
            <person name="Rouze P."/>
            <person name="Sanders I.R."/>
            <person name="Stajich J.E."/>
            <person name="Tunlid A."/>
            <person name="Tuskan G."/>
            <person name="Grigoriev I.V."/>
        </authorList>
    </citation>
    <scope>NUCLEOTIDE SEQUENCE [LARGE SCALE GENOMIC DNA]</scope>
    <source>
        <strain evidence="3">S238N-H82 / ATCC MYA-4686</strain>
    </source>
</reference>
<evidence type="ECO:0000256" key="1">
    <source>
        <dbReference type="SAM" id="MobiDB-lite"/>
    </source>
</evidence>
<dbReference type="InParanoid" id="B0D2I0"/>
<sequence length="66" mass="7939">MSLNYYLLIKYSAIQPTEVHTYESTMIQSLRGRHREGSPLVERSKRHLIRPHLAHDQPRKEQRDRN</sequence>
<organism evidence="3">
    <name type="scientific">Laccaria bicolor (strain S238N-H82 / ATCC MYA-4686)</name>
    <name type="common">Bicoloured deceiver</name>
    <name type="synonym">Laccaria laccata var. bicolor</name>
    <dbReference type="NCBI Taxonomy" id="486041"/>
    <lineage>
        <taxon>Eukaryota</taxon>
        <taxon>Fungi</taxon>
        <taxon>Dikarya</taxon>
        <taxon>Basidiomycota</taxon>
        <taxon>Agaricomycotina</taxon>
        <taxon>Agaricomycetes</taxon>
        <taxon>Agaricomycetidae</taxon>
        <taxon>Agaricales</taxon>
        <taxon>Agaricineae</taxon>
        <taxon>Hydnangiaceae</taxon>
        <taxon>Laccaria</taxon>
    </lineage>
</organism>
<dbReference type="GeneID" id="6074047"/>
<evidence type="ECO:0000313" key="3">
    <source>
        <dbReference type="Proteomes" id="UP000001194"/>
    </source>
</evidence>
<dbReference type="RefSeq" id="XP_001878054.1">
    <property type="nucleotide sequence ID" value="XM_001878019.1"/>
</dbReference>
<dbReference type="HOGENOM" id="CLU_2831595_0_0_1"/>